<dbReference type="Gene3D" id="3.30.420.40">
    <property type="match status" value="1"/>
</dbReference>
<gene>
    <name evidence="14" type="ORF">SAMN02745885_00250</name>
</gene>
<dbReference type="AlphaFoldDB" id="A0A1T4LQP1"/>
<evidence type="ECO:0000256" key="2">
    <source>
        <dbReference type="ARBA" id="ARBA00005614"/>
    </source>
</evidence>
<dbReference type="PANTHER" id="PTHR42959">
    <property type="entry name" value="CARBAMOYLTRANSFERASE"/>
    <property type="match status" value="1"/>
</dbReference>
<dbReference type="PROSITE" id="PS51160">
    <property type="entry name" value="ACYLPHOSPHATASE_3"/>
    <property type="match status" value="1"/>
</dbReference>
<dbReference type="GO" id="GO:0051604">
    <property type="term" value="P:protein maturation"/>
    <property type="evidence" value="ECO:0007669"/>
    <property type="project" value="TreeGrafter"/>
</dbReference>
<dbReference type="PROSITE" id="PS51163">
    <property type="entry name" value="YRDC"/>
    <property type="match status" value="1"/>
</dbReference>
<feature type="domain" description="YrdC-like" evidence="13">
    <location>
        <begin position="203"/>
        <end position="388"/>
    </location>
</feature>
<evidence type="ECO:0000256" key="1">
    <source>
        <dbReference type="ARBA" id="ARBA00004711"/>
    </source>
</evidence>
<protein>
    <recommendedName>
        <fullName evidence="10">Carbamoyltransferase</fullName>
        <ecNumber evidence="10">6.2.-.-</ecNumber>
    </recommendedName>
</protein>
<dbReference type="InterPro" id="IPR001792">
    <property type="entry name" value="Acylphosphatase-like_dom"/>
</dbReference>
<evidence type="ECO:0000256" key="10">
    <source>
        <dbReference type="PIRNR" id="PIRNR006256"/>
    </source>
</evidence>
<dbReference type="Pfam" id="PF01300">
    <property type="entry name" value="Sua5_yciO_yrdC"/>
    <property type="match status" value="1"/>
</dbReference>
<evidence type="ECO:0000256" key="5">
    <source>
        <dbReference type="ARBA" id="ARBA00022723"/>
    </source>
</evidence>
<dbReference type="UniPathway" id="UPA00335"/>
<dbReference type="Gene3D" id="3.90.870.50">
    <property type="match status" value="1"/>
</dbReference>
<comment type="similarity">
    <text evidence="2">Belongs to the acylphosphatase family.</text>
</comment>
<keyword evidence="5" id="KW-0479">Metal-binding</keyword>
<dbReference type="Proteomes" id="UP000189933">
    <property type="component" value="Unassembled WGS sequence"/>
</dbReference>
<dbReference type="SUPFAM" id="SSF55821">
    <property type="entry name" value="YrdC/RibB"/>
    <property type="match status" value="1"/>
</dbReference>
<keyword evidence="4" id="KW-0436">Ligase</keyword>
<dbReference type="EMBL" id="FUXM01000002">
    <property type="protein sequence ID" value="SJZ56838.1"/>
    <property type="molecule type" value="Genomic_DNA"/>
</dbReference>
<comment type="catalytic activity">
    <reaction evidence="8 11">
        <text>an acyl phosphate + H2O = a carboxylate + phosphate + H(+)</text>
        <dbReference type="Rhea" id="RHEA:14965"/>
        <dbReference type="ChEBI" id="CHEBI:15377"/>
        <dbReference type="ChEBI" id="CHEBI:15378"/>
        <dbReference type="ChEBI" id="CHEBI:29067"/>
        <dbReference type="ChEBI" id="CHEBI:43474"/>
        <dbReference type="ChEBI" id="CHEBI:59918"/>
        <dbReference type="EC" id="3.6.1.7"/>
    </reaction>
</comment>
<keyword evidence="11" id="KW-0378">Hydrolase</keyword>
<dbReference type="InterPro" id="IPR051060">
    <property type="entry name" value="Carbamoyltrans_HypF-like"/>
</dbReference>
<evidence type="ECO:0000256" key="11">
    <source>
        <dbReference type="PROSITE-ProRule" id="PRU00520"/>
    </source>
</evidence>
<dbReference type="Pfam" id="PF07503">
    <property type="entry name" value="zf-HYPF"/>
    <property type="match status" value="2"/>
</dbReference>
<dbReference type="InterPro" id="IPR017945">
    <property type="entry name" value="DHBP_synth_RibB-like_a/b_dom"/>
</dbReference>
<dbReference type="SUPFAM" id="SSF54975">
    <property type="entry name" value="Acylphosphatase/BLUF domain-like"/>
    <property type="match status" value="1"/>
</dbReference>
<evidence type="ECO:0000256" key="9">
    <source>
        <dbReference type="ARBA" id="ARBA00048220"/>
    </source>
</evidence>
<evidence type="ECO:0000256" key="8">
    <source>
        <dbReference type="ARBA" id="ARBA00047645"/>
    </source>
</evidence>
<dbReference type="Pfam" id="PF17788">
    <property type="entry name" value="HypF_C"/>
    <property type="match status" value="1"/>
</dbReference>
<dbReference type="PANTHER" id="PTHR42959:SF1">
    <property type="entry name" value="CARBAMOYLTRANSFERASE HYPF"/>
    <property type="match status" value="1"/>
</dbReference>
<dbReference type="GO" id="GO:0003998">
    <property type="term" value="F:acylphosphatase activity"/>
    <property type="evidence" value="ECO:0007669"/>
    <property type="project" value="UniProtKB-EC"/>
</dbReference>
<keyword evidence="15" id="KW-1185">Reference proteome</keyword>
<dbReference type="NCBIfam" id="TIGR00143">
    <property type="entry name" value="hypF"/>
    <property type="match status" value="1"/>
</dbReference>
<dbReference type="InterPro" id="IPR006070">
    <property type="entry name" value="Sua5-like_dom"/>
</dbReference>
<evidence type="ECO:0000259" key="13">
    <source>
        <dbReference type="PROSITE" id="PS51163"/>
    </source>
</evidence>
<evidence type="ECO:0000256" key="6">
    <source>
        <dbReference type="ARBA" id="ARBA00022771"/>
    </source>
</evidence>
<evidence type="ECO:0000256" key="7">
    <source>
        <dbReference type="ARBA" id="ARBA00022833"/>
    </source>
</evidence>
<dbReference type="InterPro" id="IPR036046">
    <property type="entry name" value="Acylphosphatase-like_dom_sf"/>
</dbReference>
<dbReference type="PIRSF" id="PIRSF006256">
    <property type="entry name" value="CMPcnvr_hdrg_mat"/>
    <property type="match status" value="1"/>
</dbReference>
<evidence type="ECO:0000259" key="12">
    <source>
        <dbReference type="PROSITE" id="PS51160"/>
    </source>
</evidence>
<feature type="active site" evidence="11">
    <location>
        <position position="37"/>
    </location>
</feature>
<dbReference type="GO" id="GO:0003725">
    <property type="term" value="F:double-stranded RNA binding"/>
    <property type="evidence" value="ECO:0007669"/>
    <property type="project" value="InterPro"/>
</dbReference>
<dbReference type="InterPro" id="IPR055128">
    <property type="entry name" value="HypF_C_2"/>
</dbReference>
<dbReference type="GO" id="GO:0016743">
    <property type="term" value="F:carboxyl- or carbamoyltransferase activity"/>
    <property type="evidence" value="ECO:0007669"/>
    <property type="project" value="UniProtKB-UniRule"/>
</dbReference>
<feature type="domain" description="Acylphosphatase-like" evidence="12">
    <location>
        <begin position="4"/>
        <end position="92"/>
    </location>
</feature>
<comment type="catalytic activity">
    <reaction evidence="9">
        <text>C-terminal L-cysteinyl-[HypE protein] + carbamoyl phosphate + ATP + H2O = C-terminal S-carboxamide-L-cysteinyl-[HypE protein] + AMP + phosphate + diphosphate + H(+)</text>
        <dbReference type="Rhea" id="RHEA:55636"/>
        <dbReference type="Rhea" id="RHEA-COMP:14247"/>
        <dbReference type="Rhea" id="RHEA-COMP:14392"/>
        <dbReference type="ChEBI" id="CHEBI:15377"/>
        <dbReference type="ChEBI" id="CHEBI:15378"/>
        <dbReference type="ChEBI" id="CHEBI:30616"/>
        <dbReference type="ChEBI" id="CHEBI:33019"/>
        <dbReference type="ChEBI" id="CHEBI:43474"/>
        <dbReference type="ChEBI" id="CHEBI:58228"/>
        <dbReference type="ChEBI" id="CHEBI:76913"/>
        <dbReference type="ChEBI" id="CHEBI:139126"/>
        <dbReference type="ChEBI" id="CHEBI:456215"/>
    </reaction>
</comment>
<dbReference type="Gene3D" id="3.30.110.120">
    <property type="match status" value="1"/>
</dbReference>
<dbReference type="Pfam" id="PF00708">
    <property type="entry name" value="Acylphosphatase"/>
    <property type="match status" value="1"/>
</dbReference>
<evidence type="ECO:0000256" key="3">
    <source>
        <dbReference type="ARBA" id="ARBA00008097"/>
    </source>
</evidence>
<dbReference type="PROSITE" id="PS00150">
    <property type="entry name" value="ACYLPHOSPHATASE_1"/>
    <property type="match status" value="1"/>
</dbReference>
<keyword evidence="6" id="KW-0863">Zinc-finger</keyword>
<dbReference type="Gene3D" id="3.30.420.360">
    <property type="match status" value="1"/>
</dbReference>
<dbReference type="Pfam" id="PF22521">
    <property type="entry name" value="HypF_C_2"/>
    <property type="match status" value="1"/>
</dbReference>
<feature type="active site" evidence="11">
    <location>
        <position position="19"/>
    </location>
</feature>
<dbReference type="OrthoDB" id="9808093at2"/>
<organism evidence="14 15">
    <name type="scientific">Carboxydocella sporoproducens DSM 16521</name>
    <dbReference type="NCBI Taxonomy" id="1121270"/>
    <lineage>
        <taxon>Bacteria</taxon>
        <taxon>Bacillati</taxon>
        <taxon>Bacillota</taxon>
        <taxon>Clostridia</taxon>
        <taxon>Eubacteriales</taxon>
        <taxon>Clostridiales Family XVI. Incertae Sedis</taxon>
        <taxon>Carboxydocella</taxon>
    </lineage>
</organism>
<sequence>MIKRWLVRIYGVVQGVGFRPFIYNLASKYQLSGLVGNDTQGVFLEIEGSEEVLNAFVQQIPIVAPPMAVIDKIEIINTELPISMQSGFIIVKSQGAGDKQISVPVDTALCSDCEKELLTPEDRRYLYPFINCTNCGPRYTIIEALPYDRFNTTMKTFQMCPECAAEYNDPTNRRFHAQPNACWHCGPQVSLLDRQKNIIARGIEAIKQAGEFLSAGKIIAIKGLGGFHLACDARNSDVVKTLRRRKNREEKALAVMCKDINTLKAIVQTSIYSEKILQGPEKPILLLPKKDTQLLADEIAPVNPNYGVMLPYTPLHRVLFEFSPPYLVMTSANKTDEPIEYKNDEAVSNLNQIADYFLLHDREIKRRCDDSVATVFRDKLFMIRRSRGFAPLAIKLPEEFSHIIATGAEQKNVIAIAKGKDIILSHHLGDLENEEAYRAFEECINDLTSFLDLKPRLIVHDLHPEYLATKWALEQPVAKLAIQHHEAHIGACMLEHQLAEPVIGIAFDGTGYGYDGTLWGSEVFIGDGKDFRRVAHLLPIPLIGGEKAIREVWRLGYVLQELAGIKEKNANFNNRPEISIFKKMLSNHLNVFLSTGMGRLFDGVAAILNLREKITYDGQAAIELENIAYHSTKSIPLKLDIIQQEKKWFFDWRPLIQQISAYLRKGEAISTLAFGFHLAIANAINEICLLIRNQYGINKVCLSGGVFMNQILLRESVSRLEQDNFEVYWHQTIPCNDGGIAAGQIYLAYLRSEK</sequence>
<evidence type="ECO:0000313" key="15">
    <source>
        <dbReference type="Proteomes" id="UP000189933"/>
    </source>
</evidence>
<dbReference type="InterPro" id="IPR017968">
    <property type="entry name" value="Acylphosphatase_CS"/>
</dbReference>
<comment type="similarity">
    <text evidence="3 10">Belongs to the carbamoyltransferase HypF family.</text>
</comment>
<dbReference type="InterPro" id="IPR011125">
    <property type="entry name" value="Znf_HypF"/>
</dbReference>
<proteinExistence type="inferred from homology"/>
<comment type="pathway">
    <text evidence="1">Protein modification; [NiFe] hydrogenase maturation.</text>
</comment>
<dbReference type="RefSeq" id="WP_078664406.1">
    <property type="nucleotide sequence ID" value="NZ_FUXM01000002.1"/>
</dbReference>
<dbReference type="InterPro" id="IPR043129">
    <property type="entry name" value="ATPase_NBD"/>
</dbReference>
<dbReference type="GO" id="GO:0008270">
    <property type="term" value="F:zinc ion binding"/>
    <property type="evidence" value="ECO:0007669"/>
    <property type="project" value="UniProtKB-KW"/>
</dbReference>
<name>A0A1T4LQP1_9FIRM</name>
<dbReference type="SUPFAM" id="SSF53067">
    <property type="entry name" value="Actin-like ATPase domain"/>
    <property type="match status" value="1"/>
</dbReference>
<dbReference type="GO" id="GO:0016874">
    <property type="term" value="F:ligase activity"/>
    <property type="evidence" value="ECO:0007669"/>
    <property type="project" value="UniProtKB-UniRule"/>
</dbReference>
<dbReference type="EC" id="6.2.-.-" evidence="10"/>
<dbReference type="InterPro" id="IPR041440">
    <property type="entry name" value="HypF_C"/>
</dbReference>
<accession>A0A1T4LQP1</accession>
<evidence type="ECO:0000313" key="14">
    <source>
        <dbReference type="EMBL" id="SJZ56838.1"/>
    </source>
</evidence>
<dbReference type="InterPro" id="IPR004421">
    <property type="entry name" value="Carbamoyltransferase_HypF"/>
</dbReference>
<evidence type="ECO:0000256" key="4">
    <source>
        <dbReference type="ARBA" id="ARBA00022598"/>
    </source>
</evidence>
<keyword evidence="7" id="KW-0862">Zinc</keyword>
<reference evidence="15" key="1">
    <citation type="submission" date="2017-02" db="EMBL/GenBank/DDBJ databases">
        <authorList>
            <person name="Varghese N."/>
            <person name="Submissions S."/>
        </authorList>
    </citation>
    <scope>NUCLEOTIDE SEQUENCE [LARGE SCALE GENOMIC DNA]</scope>
    <source>
        <strain evidence="15">DSM 16521</strain>
    </source>
</reference>